<dbReference type="SMART" id="SM00729">
    <property type="entry name" value="Elp3"/>
    <property type="match status" value="1"/>
</dbReference>
<dbReference type="EMBL" id="DSGT01000009">
    <property type="protein sequence ID" value="HEW53171.1"/>
    <property type="molecule type" value="Genomic_DNA"/>
</dbReference>
<proteinExistence type="predicted"/>
<dbReference type="SFLD" id="SFLDS00029">
    <property type="entry name" value="Radical_SAM"/>
    <property type="match status" value="1"/>
</dbReference>
<dbReference type="Gene3D" id="3.80.30.20">
    <property type="entry name" value="tm_1862 like domain"/>
    <property type="match status" value="1"/>
</dbReference>
<dbReference type="Pfam" id="PF04055">
    <property type="entry name" value="Radical_SAM"/>
    <property type="match status" value="1"/>
</dbReference>
<dbReference type="InterPro" id="IPR023404">
    <property type="entry name" value="rSAM_horseshoe"/>
</dbReference>
<sequence length="520" mass="59368">MREVFRPRREINRVIKRGRPTDIKVGILVPLPYRAASSSLIMHMLYEYLNSLENVIAYRFVYDKSKDVIESLDHDISLRHLDLVLISASFELDYINVARILGSANLLPHQKKKPKPVTVAGGLAPTSNPLPLSSIVDAVVVGESEEVLRELVYAAQEDNPLKHLEGSRCIAMPARNIGAEKCFVRDLNNSYHPVMQVYSLDEEPIFGYGVRIELSRGCQYLCPFCMEAHVAYPFRFRSYTNALSIMNRALDHHPLMKRVVLYSLSFFSIPHADKLLDYLLNENIQASIPSLRPEHITIERLETMYRLGQKTLTIAPETLAEHFGCRIGKCSDLDHIANIVLEAYRTGYEHVKLYLITGFPGLDISEEITSLRKLLSKVASTIKRHRFIEISLNILIPKPWTPLQFMPPKSVLDNSYRVNEYRNAVKGYSFVSIEAMDPRWGFAQAVIAQGDKEVSKIVVECALKRCSLSQFIKQIRSDVDRLAFVDKGWGTAPPWYSIVNMGFNVKYLDLRYRYLSKPNN</sequence>
<dbReference type="Pfam" id="PF19864">
    <property type="entry name" value="Radical_SAM_N2"/>
    <property type="match status" value="1"/>
</dbReference>
<dbReference type="PANTHER" id="PTHR42731">
    <property type="entry name" value="SLL1084 PROTEIN"/>
    <property type="match status" value="1"/>
</dbReference>
<reference evidence="2" key="1">
    <citation type="journal article" date="2020" name="mSystems">
        <title>Genome- and Community-Level Interaction Insights into Carbon Utilization and Element Cycling Functions of Hydrothermarchaeota in Hydrothermal Sediment.</title>
        <authorList>
            <person name="Zhou Z."/>
            <person name="Liu Y."/>
            <person name="Xu W."/>
            <person name="Pan J."/>
            <person name="Luo Z.H."/>
            <person name="Li M."/>
        </authorList>
    </citation>
    <scope>NUCLEOTIDE SEQUENCE [LARGE SCALE GENOMIC DNA]</scope>
    <source>
        <strain evidence="2">SpSt-16</strain>
    </source>
</reference>
<dbReference type="Gene3D" id="3.40.50.280">
    <property type="entry name" value="Cobalamin-binding domain"/>
    <property type="match status" value="1"/>
</dbReference>
<dbReference type="SUPFAM" id="SSF102114">
    <property type="entry name" value="Radical SAM enzymes"/>
    <property type="match status" value="1"/>
</dbReference>
<name>A0A7C2VGQ2_9CREN</name>
<dbReference type="InterPro" id="IPR045784">
    <property type="entry name" value="Radical_SAM_N2"/>
</dbReference>
<evidence type="ECO:0000313" key="2">
    <source>
        <dbReference type="EMBL" id="HEW53171.1"/>
    </source>
</evidence>
<dbReference type="InterPro" id="IPR006638">
    <property type="entry name" value="Elp3/MiaA/NifB-like_rSAM"/>
</dbReference>
<dbReference type="GO" id="GO:0051536">
    <property type="term" value="F:iron-sulfur cluster binding"/>
    <property type="evidence" value="ECO:0007669"/>
    <property type="project" value="InterPro"/>
</dbReference>
<dbReference type="InterPro" id="IPR007197">
    <property type="entry name" value="rSAM"/>
</dbReference>
<dbReference type="PANTHER" id="PTHR42731:SF1">
    <property type="entry name" value="RADICAL SAM DOMAIN PROTEIN"/>
    <property type="match status" value="1"/>
</dbReference>
<accession>A0A7C2VGQ2</accession>
<evidence type="ECO:0000259" key="1">
    <source>
        <dbReference type="SMART" id="SM00729"/>
    </source>
</evidence>
<organism evidence="2">
    <name type="scientific">Ignisphaera aggregans</name>
    <dbReference type="NCBI Taxonomy" id="334771"/>
    <lineage>
        <taxon>Archaea</taxon>
        <taxon>Thermoproteota</taxon>
        <taxon>Thermoprotei</taxon>
        <taxon>Desulfurococcales</taxon>
        <taxon>Desulfurococcaceae</taxon>
        <taxon>Ignisphaera</taxon>
    </lineage>
</organism>
<dbReference type="AlphaFoldDB" id="A0A7C2VGQ2"/>
<dbReference type="InterPro" id="IPR058240">
    <property type="entry name" value="rSAM_sf"/>
</dbReference>
<protein>
    <recommendedName>
        <fullName evidence="1">Elp3/MiaA/NifB-like radical SAM core domain-containing protein</fullName>
    </recommendedName>
</protein>
<dbReference type="GO" id="GO:0003824">
    <property type="term" value="F:catalytic activity"/>
    <property type="evidence" value="ECO:0007669"/>
    <property type="project" value="InterPro"/>
</dbReference>
<comment type="caution">
    <text evidence="2">The sequence shown here is derived from an EMBL/GenBank/DDBJ whole genome shotgun (WGS) entry which is preliminary data.</text>
</comment>
<dbReference type="SFLD" id="SFLDG01082">
    <property type="entry name" value="B12-binding_domain_containing"/>
    <property type="match status" value="1"/>
</dbReference>
<feature type="domain" description="Elp3/MiaA/NifB-like radical SAM core" evidence="1">
    <location>
        <begin position="208"/>
        <end position="424"/>
    </location>
</feature>
<gene>
    <name evidence="2" type="ORF">ENO77_03275</name>
</gene>